<dbReference type="Gene3D" id="4.10.520.10">
    <property type="entry name" value="IHF-like DNA-binding proteins"/>
    <property type="match status" value="1"/>
</dbReference>
<evidence type="ECO:0000256" key="2">
    <source>
        <dbReference type="ARBA" id="ARBA00023125"/>
    </source>
</evidence>
<dbReference type="AlphaFoldDB" id="A0A7C5PGV6"/>
<evidence type="ECO:0000256" key="1">
    <source>
        <dbReference type="ARBA" id="ARBA00010529"/>
    </source>
</evidence>
<dbReference type="GO" id="GO:0003677">
    <property type="term" value="F:DNA binding"/>
    <property type="evidence" value="ECO:0007669"/>
    <property type="project" value="UniProtKB-KW"/>
</dbReference>
<organism evidence="3">
    <name type="scientific">Thermodesulfobium narugense</name>
    <dbReference type="NCBI Taxonomy" id="184064"/>
    <lineage>
        <taxon>Bacteria</taxon>
        <taxon>Pseudomonadati</taxon>
        <taxon>Thermodesulfobiota</taxon>
        <taxon>Thermodesulfobiia</taxon>
        <taxon>Thermodesulfobiales</taxon>
        <taxon>Thermodesulfobiaceae</taxon>
        <taxon>Thermodesulfobium</taxon>
    </lineage>
</organism>
<proteinExistence type="inferred from homology"/>
<keyword evidence="2" id="KW-0238">DNA-binding</keyword>
<dbReference type="InterPro" id="IPR010992">
    <property type="entry name" value="IHF-like_DNA-bd_dom_sf"/>
</dbReference>
<comment type="similarity">
    <text evidence="1">Belongs to the bacterial histone-like protein family.</text>
</comment>
<dbReference type="Pfam" id="PF00216">
    <property type="entry name" value="Bac_DNA_binding"/>
    <property type="match status" value="1"/>
</dbReference>
<sequence>MGRKEVFNLLEIRERDLVKDISNEEEIGISKVRRIINTFLISIKNQVLLGKRVRIKGLGTFYLQQNFEGRPKIFFVDTFDEFDLDIELLRSDLINLVSLKENLPRSLVDRVIKSFIYKLHRVDSSAETKVSFRDFGFFVIKDRHIQYVPFD</sequence>
<name>A0A7C5PGV6_9BACT</name>
<gene>
    <name evidence="3" type="ORF">ENL70_04100</name>
</gene>
<evidence type="ECO:0000313" key="3">
    <source>
        <dbReference type="EMBL" id="HHI65711.1"/>
    </source>
</evidence>
<dbReference type="GO" id="GO:0030527">
    <property type="term" value="F:structural constituent of chromatin"/>
    <property type="evidence" value="ECO:0007669"/>
    <property type="project" value="InterPro"/>
</dbReference>
<dbReference type="InterPro" id="IPR000119">
    <property type="entry name" value="Hist_DNA-bd"/>
</dbReference>
<protein>
    <submittedName>
        <fullName evidence="3">Uncharacterized protein</fullName>
    </submittedName>
</protein>
<dbReference type="EMBL" id="DRUY01000137">
    <property type="protein sequence ID" value="HHI65711.1"/>
    <property type="molecule type" value="Genomic_DNA"/>
</dbReference>
<dbReference type="SUPFAM" id="SSF47729">
    <property type="entry name" value="IHF-like DNA-binding proteins"/>
    <property type="match status" value="1"/>
</dbReference>
<accession>A0A7C5PGV6</accession>
<comment type="caution">
    <text evidence="3">The sequence shown here is derived from an EMBL/GenBank/DDBJ whole genome shotgun (WGS) entry which is preliminary data.</text>
</comment>
<reference evidence="3" key="1">
    <citation type="journal article" date="2020" name="mSystems">
        <title>Genome- and Community-Level Interaction Insights into Carbon Utilization and Element Cycling Functions of Hydrothermarchaeota in Hydrothermal Sediment.</title>
        <authorList>
            <person name="Zhou Z."/>
            <person name="Liu Y."/>
            <person name="Xu W."/>
            <person name="Pan J."/>
            <person name="Luo Z.H."/>
            <person name="Li M."/>
        </authorList>
    </citation>
    <scope>NUCLEOTIDE SEQUENCE [LARGE SCALE GENOMIC DNA]</scope>
    <source>
        <strain evidence="3">SpSt-1019</strain>
    </source>
</reference>